<protein>
    <submittedName>
        <fullName evidence="1">Uncharacterized protein</fullName>
    </submittedName>
</protein>
<organism evidence="1 2">
    <name type="scientific">Oscillatoria acuminata PCC 6304</name>
    <dbReference type="NCBI Taxonomy" id="56110"/>
    <lineage>
        <taxon>Bacteria</taxon>
        <taxon>Bacillati</taxon>
        <taxon>Cyanobacteriota</taxon>
        <taxon>Cyanophyceae</taxon>
        <taxon>Oscillatoriophycideae</taxon>
        <taxon>Oscillatoriales</taxon>
        <taxon>Oscillatoriaceae</taxon>
        <taxon>Oscillatoria</taxon>
    </lineage>
</organism>
<reference evidence="1 2" key="1">
    <citation type="submission" date="2012-06" db="EMBL/GenBank/DDBJ databases">
        <title>Finished chromosome of genome of Oscillatoria acuminata PCC 6304.</title>
        <authorList>
            <consortium name="US DOE Joint Genome Institute"/>
            <person name="Gugger M."/>
            <person name="Coursin T."/>
            <person name="Rippka R."/>
            <person name="Tandeau De Marsac N."/>
            <person name="Huntemann M."/>
            <person name="Wei C.-L."/>
            <person name="Han J."/>
            <person name="Detter J.C."/>
            <person name="Han C."/>
            <person name="Tapia R."/>
            <person name="Davenport K."/>
            <person name="Daligault H."/>
            <person name="Erkkila T."/>
            <person name="Gu W."/>
            <person name="Munk A.C.C."/>
            <person name="Teshima H."/>
            <person name="Xu Y."/>
            <person name="Chain P."/>
            <person name="Chen A."/>
            <person name="Krypides N."/>
            <person name="Mavromatis K."/>
            <person name="Markowitz V."/>
            <person name="Szeto E."/>
            <person name="Ivanova N."/>
            <person name="Mikhailova N."/>
            <person name="Ovchinnikova G."/>
            <person name="Pagani I."/>
            <person name="Pati A."/>
            <person name="Goodwin L."/>
            <person name="Peters L."/>
            <person name="Pitluck S."/>
            <person name="Woyke T."/>
            <person name="Kerfeld C."/>
        </authorList>
    </citation>
    <scope>NUCLEOTIDE SEQUENCE [LARGE SCALE GENOMIC DNA]</scope>
    <source>
        <strain evidence="1 2">PCC 6304</strain>
    </source>
</reference>
<dbReference type="Proteomes" id="UP000010367">
    <property type="component" value="Chromosome"/>
</dbReference>
<dbReference type="AlphaFoldDB" id="K9TGJ2"/>
<dbReference type="HOGENOM" id="CLU_2539312_0_0_3"/>
<name>K9TGJ2_9CYAN</name>
<accession>K9TGJ2</accession>
<dbReference type="KEGG" id="oac:Oscil6304_2354"/>
<keyword evidence="2" id="KW-1185">Reference proteome</keyword>
<evidence type="ECO:0000313" key="1">
    <source>
        <dbReference type="EMBL" id="AFY81982.1"/>
    </source>
</evidence>
<gene>
    <name evidence="1" type="ORF">Oscil6304_2354</name>
</gene>
<dbReference type="EMBL" id="CP003607">
    <property type="protein sequence ID" value="AFY81982.1"/>
    <property type="molecule type" value="Genomic_DNA"/>
</dbReference>
<dbReference type="InParanoid" id="K9TGJ2"/>
<evidence type="ECO:0000313" key="2">
    <source>
        <dbReference type="Proteomes" id="UP000010367"/>
    </source>
</evidence>
<sequence>METPKKYISNFLQNLVDKLLLERTTLTSKLPGSNVEIRREGTGHIEPKSQAVADDPTGEYRNHPTVQGAIHIQKLWVLEPVGT</sequence>
<proteinExistence type="predicted"/>